<protein>
    <recommendedName>
        <fullName evidence="4">DUF3592 domain-containing protein</fullName>
    </recommendedName>
</protein>
<keyword evidence="1" id="KW-0812">Transmembrane</keyword>
<accession>A0ABS1LXR2</accession>
<evidence type="ECO:0000313" key="3">
    <source>
        <dbReference type="Proteomes" id="UP000602198"/>
    </source>
</evidence>
<dbReference type="Proteomes" id="UP000602198">
    <property type="component" value="Unassembled WGS sequence"/>
</dbReference>
<feature type="transmembrane region" description="Helical" evidence="1">
    <location>
        <begin position="116"/>
        <end position="137"/>
    </location>
</feature>
<comment type="caution">
    <text evidence="2">The sequence shown here is derived from an EMBL/GenBank/DDBJ whole genome shotgun (WGS) entry which is preliminary data.</text>
</comment>
<gene>
    <name evidence="2" type="ORF">JK358_00895</name>
</gene>
<feature type="transmembrane region" description="Helical" evidence="1">
    <location>
        <begin position="12"/>
        <end position="31"/>
    </location>
</feature>
<proteinExistence type="predicted"/>
<keyword evidence="3" id="KW-1185">Reference proteome</keyword>
<evidence type="ECO:0000256" key="1">
    <source>
        <dbReference type="SAM" id="Phobius"/>
    </source>
</evidence>
<keyword evidence="1" id="KW-1133">Transmembrane helix</keyword>
<reference evidence="2 3" key="1">
    <citation type="submission" date="2021-01" db="EMBL/GenBank/DDBJ databases">
        <title>WGS of actinomycetes isolated from Thailand.</title>
        <authorList>
            <person name="Thawai C."/>
        </authorList>
    </citation>
    <scope>NUCLEOTIDE SEQUENCE [LARGE SCALE GENOMIC DNA]</scope>
    <source>
        <strain evidence="2 3">LPG 2</strain>
    </source>
</reference>
<evidence type="ECO:0000313" key="2">
    <source>
        <dbReference type="EMBL" id="MBL1072946.1"/>
    </source>
</evidence>
<evidence type="ECO:0008006" key="4">
    <source>
        <dbReference type="Google" id="ProtNLM"/>
    </source>
</evidence>
<dbReference type="RefSeq" id="WP_201942215.1">
    <property type="nucleotide sequence ID" value="NZ_JAERRJ010000001.1"/>
</dbReference>
<keyword evidence="1" id="KW-0472">Membrane</keyword>
<sequence length="284" mass="31371">MRGALLKAVPLWLWGVGASFLIMFALAATQLPATWAVREGNGTYGTWVATRSICEYRTCRTVGDFHPDRGGTIRTDIGLTGAREAPIGSRYRAIDTDGWENSVYIPGYKDAFSGRLWTSALFLVLLGAWFAGVVHIARKRSNRIAQDAMDNGTDDEDTILDREIKRFGAGARRGARLLSKNVHELDVPLPMPHDAAVRHVQTRLENEGGPLHELRGWRTESRRVFRFVFRSGRRYSNPAVITVAVLSVDSTNSTARVRGVAKAPLAQRDSGKKAALQVARRLSA</sequence>
<name>A0ABS1LXR2_9NOCA</name>
<dbReference type="EMBL" id="JAERRJ010000001">
    <property type="protein sequence ID" value="MBL1072946.1"/>
    <property type="molecule type" value="Genomic_DNA"/>
</dbReference>
<organism evidence="2 3">
    <name type="scientific">Nocardia acididurans</name>
    <dbReference type="NCBI Taxonomy" id="2802282"/>
    <lineage>
        <taxon>Bacteria</taxon>
        <taxon>Bacillati</taxon>
        <taxon>Actinomycetota</taxon>
        <taxon>Actinomycetes</taxon>
        <taxon>Mycobacteriales</taxon>
        <taxon>Nocardiaceae</taxon>
        <taxon>Nocardia</taxon>
    </lineage>
</organism>